<feature type="signal peptide" evidence="4">
    <location>
        <begin position="1"/>
        <end position="17"/>
    </location>
</feature>
<keyword evidence="1" id="KW-0677">Repeat</keyword>
<keyword evidence="2 3" id="KW-0802">TPR repeat</keyword>
<dbReference type="InterPro" id="IPR019734">
    <property type="entry name" value="TPR_rpt"/>
</dbReference>
<dbReference type="Gene3D" id="1.25.40.10">
    <property type="entry name" value="Tetratricopeptide repeat domain"/>
    <property type="match status" value="1"/>
</dbReference>
<dbReference type="InterPro" id="IPR011990">
    <property type="entry name" value="TPR-like_helical_dom_sf"/>
</dbReference>
<dbReference type="RefSeq" id="WP_233054323.1">
    <property type="nucleotide sequence ID" value="NZ_JAIMJA010000023.1"/>
</dbReference>
<dbReference type="InterPro" id="IPR025115">
    <property type="entry name" value="DUF4034"/>
</dbReference>
<proteinExistence type="predicted"/>
<organism evidence="6 7">
    <name type="scientific">Motilimonas cestriensis</name>
    <dbReference type="NCBI Taxonomy" id="2742685"/>
    <lineage>
        <taxon>Bacteria</taxon>
        <taxon>Pseudomonadati</taxon>
        <taxon>Pseudomonadota</taxon>
        <taxon>Gammaproteobacteria</taxon>
        <taxon>Alteromonadales</taxon>
        <taxon>Alteromonadales genera incertae sedis</taxon>
        <taxon>Motilimonas</taxon>
    </lineage>
</organism>
<feature type="repeat" description="TPR" evidence="3">
    <location>
        <begin position="283"/>
        <end position="316"/>
    </location>
</feature>
<evidence type="ECO:0000256" key="3">
    <source>
        <dbReference type="PROSITE-ProRule" id="PRU00339"/>
    </source>
</evidence>
<dbReference type="Proteomes" id="UP001201273">
    <property type="component" value="Unassembled WGS sequence"/>
</dbReference>
<sequence>MRHYLLFLCFLTSPAWSVDSISLLDTKQYQSLNRYLEGVFLQHTNGALSEQKLGQALDPFATSALEQNAMLEGWLAAMPNTWQPHLAAGIYYQHLAWLSRGAKYASNTSKQQMKAMKSYRAKAIAHLTRVTVIEPKLAHAWAYLINLTKLVRGAEDIERLYQQANLYVPSSFILHWNYANARTPKWGGKMQEVLLFSQQMEQASKQWPHLRVFTGYPDYVLADIARRKNNDEKRALDHIEKALSYGETMGYLNLKGRILTRLEAYSEAEVAYQRTLQLDPHYSPALVGLAWMYFNTDQYERGLEYANQALALEPLSPDALEIRARIFSRMKMPDRALADLTLFTQYGVMSHSLYCLQGYLLFYNKKDYQSAAVVYDYAAQLKPKDDRAWYYLMASRYMLKDCRYVDAAKRFLALCQKGAECKPRDLSWSKQNLTCAF</sequence>
<dbReference type="InterPro" id="IPR051685">
    <property type="entry name" value="Ycf3/AcsC/BcsC/TPR_MFPF"/>
</dbReference>
<dbReference type="Pfam" id="PF14559">
    <property type="entry name" value="TPR_19"/>
    <property type="match status" value="1"/>
</dbReference>
<dbReference type="PANTHER" id="PTHR44943:SF8">
    <property type="entry name" value="TPR REPEAT-CONTAINING PROTEIN MJ0263"/>
    <property type="match status" value="1"/>
</dbReference>
<accession>A0ABS8WCB9</accession>
<dbReference type="SMART" id="SM00028">
    <property type="entry name" value="TPR"/>
    <property type="match status" value="3"/>
</dbReference>
<name>A0ABS8WCB9_9GAMM</name>
<dbReference type="PROSITE" id="PS50005">
    <property type="entry name" value="TPR"/>
    <property type="match status" value="2"/>
</dbReference>
<gene>
    <name evidence="6" type="ORF">K6Y31_18040</name>
</gene>
<reference evidence="6 7" key="1">
    <citation type="journal article" date="2022" name="Environ. Microbiol. Rep.">
        <title>Eco-phylogenetic analyses reveal divergent evolution of vitamin B12 metabolism in the marine bacterial family 'Psychromonadaceae'.</title>
        <authorList>
            <person name="Jin X."/>
            <person name="Yang Y."/>
            <person name="Cao H."/>
            <person name="Gao B."/>
            <person name="Zhao Z."/>
        </authorList>
    </citation>
    <scope>NUCLEOTIDE SEQUENCE [LARGE SCALE GENOMIC DNA]</scope>
    <source>
        <strain evidence="6 7">MKS20</strain>
    </source>
</reference>
<feature type="domain" description="DUF4034" evidence="5">
    <location>
        <begin position="22"/>
        <end position="151"/>
    </location>
</feature>
<feature type="chain" id="PRO_5045168962" evidence="4">
    <location>
        <begin position="18"/>
        <end position="437"/>
    </location>
</feature>
<keyword evidence="4" id="KW-0732">Signal</keyword>
<evidence type="ECO:0000259" key="5">
    <source>
        <dbReference type="Pfam" id="PF13226"/>
    </source>
</evidence>
<evidence type="ECO:0000313" key="7">
    <source>
        <dbReference type="Proteomes" id="UP001201273"/>
    </source>
</evidence>
<comment type="caution">
    <text evidence="6">The sequence shown here is derived from an EMBL/GenBank/DDBJ whole genome shotgun (WGS) entry which is preliminary data.</text>
</comment>
<evidence type="ECO:0000256" key="4">
    <source>
        <dbReference type="SAM" id="SignalP"/>
    </source>
</evidence>
<feature type="repeat" description="TPR" evidence="3">
    <location>
        <begin position="249"/>
        <end position="282"/>
    </location>
</feature>
<keyword evidence="7" id="KW-1185">Reference proteome</keyword>
<dbReference type="Pfam" id="PF13226">
    <property type="entry name" value="DUF4034"/>
    <property type="match status" value="1"/>
</dbReference>
<dbReference type="SUPFAM" id="SSF48452">
    <property type="entry name" value="TPR-like"/>
    <property type="match status" value="1"/>
</dbReference>
<evidence type="ECO:0000313" key="6">
    <source>
        <dbReference type="EMBL" id="MCE2596692.1"/>
    </source>
</evidence>
<evidence type="ECO:0000256" key="1">
    <source>
        <dbReference type="ARBA" id="ARBA00022737"/>
    </source>
</evidence>
<protein>
    <submittedName>
        <fullName evidence="6">DUF4034 domain-containing protein</fullName>
    </submittedName>
</protein>
<dbReference type="EMBL" id="JAIMJA010000023">
    <property type="protein sequence ID" value="MCE2596692.1"/>
    <property type="molecule type" value="Genomic_DNA"/>
</dbReference>
<dbReference type="PANTHER" id="PTHR44943">
    <property type="entry name" value="CELLULOSE SYNTHASE OPERON PROTEIN C"/>
    <property type="match status" value="1"/>
</dbReference>
<evidence type="ECO:0000256" key="2">
    <source>
        <dbReference type="ARBA" id="ARBA00022803"/>
    </source>
</evidence>